<sequence length="254" mass="29401">MGLFDSIFRKNERSQNSPPRTSDPREEKMAVLLHTRIVKENLSRQQRVQKAKAVIDKMLYYVALPYQICDCFYIGEAKAWTSYNLNNKAVLKSAIDELNGFFATVKNLEDGMLKDIIPTDYHIDFNNICFEYHRKASAFSLPQSYVLYTPLTKSGKMAQYPLVAFFNTISDSPDDHNGENYTGELYYAITGEVTKATVFCRKRGRFAEFNFSVVGRTFMISTIRMLNRKTGKIAPIYDCTWWLTDYMDFDDSDE</sequence>
<name>A0A8S5LTZ0_9CAUD</name>
<accession>A0A8S5LTZ0</accession>
<organism evidence="1">
    <name type="scientific">Siphoviridae sp. ctOIB27</name>
    <dbReference type="NCBI Taxonomy" id="2826308"/>
    <lineage>
        <taxon>Viruses</taxon>
        <taxon>Duplodnaviria</taxon>
        <taxon>Heunggongvirae</taxon>
        <taxon>Uroviricota</taxon>
        <taxon>Caudoviricetes</taxon>
    </lineage>
</organism>
<proteinExistence type="predicted"/>
<evidence type="ECO:0000313" key="1">
    <source>
        <dbReference type="EMBL" id="DAD73336.1"/>
    </source>
</evidence>
<reference evidence="1" key="1">
    <citation type="journal article" date="2021" name="Proc. Natl. Acad. Sci. U.S.A.">
        <title>A Catalog of Tens of Thousands of Viruses from Human Metagenomes Reveals Hidden Associations with Chronic Diseases.</title>
        <authorList>
            <person name="Tisza M.J."/>
            <person name="Buck C.B."/>
        </authorList>
    </citation>
    <scope>NUCLEOTIDE SEQUENCE</scope>
    <source>
        <strain evidence="1">CtOIB27</strain>
    </source>
</reference>
<protein>
    <submittedName>
        <fullName evidence="1">Uncharacterized protein</fullName>
    </submittedName>
</protein>
<dbReference type="EMBL" id="BK014734">
    <property type="protein sequence ID" value="DAD73336.1"/>
    <property type="molecule type" value="Genomic_DNA"/>
</dbReference>